<dbReference type="AlphaFoldDB" id="Q2SAL2"/>
<evidence type="ECO:0000313" key="1">
    <source>
        <dbReference type="EMBL" id="ABC32312.1"/>
    </source>
</evidence>
<name>Q2SAL2_HAHCH</name>
<dbReference type="STRING" id="349521.HCH_05655"/>
<dbReference type="OrthoDB" id="6015083at2"/>
<evidence type="ECO:0000313" key="2">
    <source>
        <dbReference type="Proteomes" id="UP000000238"/>
    </source>
</evidence>
<accession>Q2SAL2</accession>
<organism evidence="1 2">
    <name type="scientific">Hahella chejuensis (strain KCTC 2396)</name>
    <dbReference type="NCBI Taxonomy" id="349521"/>
    <lineage>
        <taxon>Bacteria</taxon>
        <taxon>Pseudomonadati</taxon>
        <taxon>Pseudomonadota</taxon>
        <taxon>Gammaproteobacteria</taxon>
        <taxon>Oceanospirillales</taxon>
        <taxon>Hahellaceae</taxon>
        <taxon>Hahella</taxon>
    </lineage>
</organism>
<dbReference type="KEGG" id="hch:HCH_05655"/>
<dbReference type="HOGENOM" id="CLU_896485_0_0_6"/>
<protein>
    <submittedName>
        <fullName evidence="1">Uncharacterized protein</fullName>
    </submittedName>
</protein>
<dbReference type="Proteomes" id="UP000000238">
    <property type="component" value="Chromosome"/>
</dbReference>
<gene>
    <name evidence="1" type="ordered locus">HCH_05655</name>
</gene>
<proteinExistence type="predicted"/>
<sequence>MAYETGQVGSNSALRDAMMLFAEANGWRVQGDSLSKGVNHVSLTLADPDQVVIAGANSADFSVDPCPQKARIWLPSSAWPVTYHLFAHESPDLMLCVVNYSVSRHQWMAFGDIQKYGAWEGGNWFAASHCMAAKSTNGFYFTPTQAGEGQYRAGYWRSPAAPFWNTRNTDSHSNGFQHYRASFLHCRVDGNIWPGANANNTVWPSFAQYAHPIQMRQPNSWSQQSVMTPMWLWLPRSDGYISLLGHLEHWRSLRLNYYNAGDILTLGGERWKVFPWWEKDIQSPNGSYGSSAGSRLSTGTFGFAVRYDGP</sequence>
<dbReference type="RefSeq" id="WP_011399371.1">
    <property type="nucleotide sequence ID" value="NC_007645.1"/>
</dbReference>
<keyword evidence="2" id="KW-1185">Reference proteome</keyword>
<reference evidence="1 2" key="1">
    <citation type="journal article" date="2005" name="Nucleic Acids Res.">
        <title>Genomic blueprint of Hahella chejuensis, a marine microbe producing an algicidal agent.</title>
        <authorList>
            <person name="Jeong H."/>
            <person name="Yim J.H."/>
            <person name="Lee C."/>
            <person name="Choi S.-H."/>
            <person name="Park Y.K."/>
            <person name="Yoon S.H."/>
            <person name="Hur C.-G."/>
            <person name="Kang H.-Y."/>
            <person name="Kim D."/>
            <person name="Lee H.H."/>
            <person name="Park K.H."/>
            <person name="Park S.-H."/>
            <person name="Park H.-S."/>
            <person name="Lee H.K."/>
            <person name="Oh T.K."/>
            <person name="Kim J.F."/>
        </authorList>
    </citation>
    <scope>NUCLEOTIDE SEQUENCE [LARGE SCALE GENOMIC DNA]</scope>
    <source>
        <strain evidence="1 2">KCTC 2396</strain>
    </source>
</reference>
<dbReference type="eggNOG" id="ENOG503391W">
    <property type="taxonomic scope" value="Bacteria"/>
</dbReference>
<dbReference type="EMBL" id="CP000155">
    <property type="protein sequence ID" value="ABC32312.1"/>
    <property type="molecule type" value="Genomic_DNA"/>
</dbReference>